<organism evidence="2 3">
    <name type="scientific">Sphingobacterium paludis</name>
    <dbReference type="NCBI Taxonomy" id="1476465"/>
    <lineage>
        <taxon>Bacteria</taxon>
        <taxon>Pseudomonadati</taxon>
        <taxon>Bacteroidota</taxon>
        <taxon>Sphingobacteriia</taxon>
        <taxon>Sphingobacteriales</taxon>
        <taxon>Sphingobacteriaceae</taxon>
        <taxon>Sphingobacterium</taxon>
    </lineage>
</organism>
<protein>
    <recommendedName>
        <fullName evidence="4">S1/P1 nuclease</fullName>
    </recommendedName>
</protein>
<dbReference type="SUPFAM" id="SSF48537">
    <property type="entry name" value="Phospholipase C/P1 nuclease"/>
    <property type="match status" value="1"/>
</dbReference>
<keyword evidence="1" id="KW-1133">Transmembrane helix</keyword>
<name>A0A4R7CQU2_9SPHI</name>
<keyword evidence="3" id="KW-1185">Reference proteome</keyword>
<dbReference type="EMBL" id="SNZV01000013">
    <property type="protein sequence ID" value="TDS07544.1"/>
    <property type="molecule type" value="Genomic_DNA"/>
</dbReference>
<dbReference type="InterPro" id="IPR008947">
    <property type="entry name" value="PLipase_C/P1_nuclease_dom_sf"/>
</dbReference>
<feature type="transmembrane region" description="Helical" evidence="1">
    <location>
        <begin position="12"/>
        <end position="30"/>
    </location>
</feature>
<evidence type="ECO:0008006" key="4">
    <source>
        <dbReference type="Google" id="ProtNLM"/>
    </source>
</evidence>
<comment type="caution">
    <text evidence="2">The sequence shown here is derived from an EMBL/GenBank/DDBJ whole genome shotgun (WGS) entry which is preliminary data.</text>
</comment>
<evidence type="ECO:0000313" key="2">
    <source>
        <dbReference type="EMBL" id="TDS07544.1"/>
    </source>
</evidence>
<proteinExistence type="predicted"/>
<dbReference type="GO" id="GO:0016788">
    <property type="term" value="F:hydrolase activity, acting on ester bonds"/>
    <property type="evidence" value="ECO:0007669"/>
    <property type="project" value="InterPro"/>
</dbReference>
<keyword evidence="1" id="KW-0812">Transmembrane</keyword>
<dbReference type="Proteomes" id="UP000294752">
    <property type="component" value="Unassembled WGS sequence"/>
</dbReference>
<reference evidence="2 3" key="1">
    <citation type="submission" date="2019-03" db="EMBL/GenBank/DDBJ databases">
        <title>Genomic Encyclopedia of Type Strains, Phase III (KMG-III): the genomes of soil and plant-associated and newly described type strains.</title>
        <authorList>
            <person name="Whitman W."/>
        </authorList>
    </citation>
    <scope>NUCLEOTIDE SEQUENCE [LARGE SCALE GENOMIC DNA]</scope>
    <source>
        <strain evidence="2 3">CGMCC 1.12801</strain>
    </source>
</reference>
<dbReference type="Gene3D" id="1.10.575.10">
    <property type="entry name" value="P1 Nuclease"/>
    <property type="match status" value="1"/>
</dbReference>
<dbReference type="AlphaFoldDB" id="A0A4R7CQU2"/>
<sequence>MNLYGPIMKKNTLTYIGLPLLLLCCSWGFFAHKHINQRAVFTLPADLAPFYKKHIDLITEKAVDPDKRCYIDTAESPRHFIDIDDYDAGVIDSIPIHWSAAKEKYRERTLMAQGIIPWQIHFTYQKLVAAFTKKDVQAIIRYSADIGHYVADAHVPLHTTKNYNGQYSGQIGIHAFWESRIPEMFAKQYKLLVGKAVYLESTLDTAWTIIRESHALVNDVLSIEKELSATFPKHQQRSYITRNNTLIWSYSDAYTTAYHDRMNGMVERRMRQSIWRVGCYWFSAWIDAGQPELNLQYNAKPDAREPKTNDKIIGREEWH</sequence>
<evidence type="ECO:0000256" key="1">
    <source>
        <dbReference type="SAM" id="Phobius"/>
    </source>
</evidence>
<keyword evidence="1" id="KW-0472">Membrane</keyword>
<gene>
    <name evidence="2" type="ORF">B0I21_11332</name>
</gene>
<dbReference type="CDD" id="cd10981">
    <property type="entry name" value="ZnPC_S1P1"/>
    <property type="match status" value="1"/>
</dbReference>
<accession>A0A4R7CQU2</accession>
<evidence type="ECO:0000313" key="3">
    <source>
        <dbReference type="Proteomes" id="UP000294752"/>
    </source>
</evidence>